<dbReference type="AlphaFoldDB" id="A0A1Y2HPP5"/>
<comment type="caution">
    <text evidence="1">The sequence shown here is derived from an EMBL/GenBank/DDBJ whole genome shotgun (WGS) entry which is preliminary data.</text>
</comment>
<protein>
    <submittedName>
        <fullName evidence="1">Uncharacterized protein</fullName>
    </submittedName>
</protein>
<evidence type="ECO:0000313" key="1">
    <source>
        <dbReference type="EMBL" id="ORZ36578.1"/>
    </source>
</evidence>
<gene>
    <name evidence="1" type="ORF">BCR44DRAFT_40355</name>
</gene>
<dbReference type="EMBL" id="MCFL01000016">
    <property type="protein sequence ID" value="ORZ36578.1"/>
    <property type="molecule type" value="Genomic_DNA"/>
</dbReference>
<name>A0A1Y2HPP5_9FUNG</name>
<dbReference type="Proteomes" id="UP000193411">
    <property type="component" value="Unassembled WGS sequence"/>
</dbReference>
<keyword evidence="2" id="KW-1185">Reference proteome</keyword>
<accession>A0A1Y2HPP5</accession>
<feature type="non-terminal residue" evidence="1">
    <location>
        <position position="225"/>
    </location>
</feature>
<proteinExistence type="predicted"/>
<organism evidence="1 2">
    <name type="scientific">Catenaria anguillulae PL171</name>
    <dbReference type="NCBI Taxonomy" id="765915"/>
    <lineage>
        <taxon>Eukaryota</taxon>
        <taxon>Fungi</taxon>
        <taxon>Fungi incertae sedis</taxon>
        <taxon>Blastocladiomycota</taxon>
        <taxon>Blastocladiomycetes</taxon>
        <taxon>Blastocladiales</taxon>
        <taxon>Catenariaceae</taxon>
        <taxon>Catenaria</taxon>
    </lineage>
</organism>
<reference evidence="1 2" key="1">
    <citation type="submission" date="2016-07" db="EMBL/GenBank/DDBJ databases">
        <title>Pervasive Adenine N6-methylation of Active Genes in Fungi.</title>
        <authorList>
            <consortium name="DOE Joint Genome Institute"/>
            <person name="Mondo S.J."/>
            <person name="Dannebaum R.O."/>
            <person name="Kuo R.C."/>
            <person name="Labutti K."/>
            <person name="Haridas S."/>
            <person name="Kuo A."/>
            <person name="Salamov A."/>
            <person name="Ahrendt S.R."/>
            <person name="Lipzen A."/>
            <person name="Sullivan W."/>
            <person name="Andreopoulos W.B."/>
            <person name="Clum A."/>
            <person name="Lindquist E."/>
            <person name="Daum C."/>
            <person name="Ramamoorthy G.K."/>
            <person name="Gryganskyi A."/>
            <person name="Culley D."/>
            <person name="Magnuson J.K."/>
            <person name="James T.Y."/>
            <person name="O'Malley M.A."/>
            <person name="Stajich J.E."/>
            <person name="Spatafora J.W."/>
            <person name="Visel A."/>
            <person name="Grigoriev I.V."/>
        </authorList>
    </citation>
    <scope>NUCLEOTIDE SEQUENCE [LARGE SCALE GENOMIC DNA]</scope>
    <source>
        <strain evidence="1 2">PL171</strain>
    </source>
</reference>
<sequence>MKPTTTQHPTFLFTATPLPAPTYASLTHLLPHLTSLAPLAIESWATAMHPDGAPAIVHLYLYHRGSLPPPPSYVPTTPTGATYPIVDGQAQAQAQALPDEAGLIAQITFVAHNGAPMLVSGSPVLGPGAPQLASPPPVMLGPQLAQAVSLVGEWIAGLALANGHAVPWMYGGGTPASGAACAHHQGATTGATESTALLSAAQEENRRLRRERKALCFLCLLCCCC</sequence>
<evidence type="ECO:0000313" key="2">
    <source>
        <dbReference type="Proteomes" id="UP000193411"/>
    </source>
</evidence>